<dbReference type="EMBL" id="MN739095">
    <property type="protein sequence ID" value="QHS88347.1"/>
    <property type="molecule type" value="Genomic_DNA"/>
</dbReference>
<name>A0A6C0B7Z0_9ZZZZ</name>
<evidence type="ECO:0000313" key="1">
    <source>
        <dbReference type="EMBL" id="QHS88347.1"/>
    </source>
</evidence>
<organism evidence="1">
    <name type="scientific">viral metagenome</name>
    <dbReference type="NCBI Taxonomy" id="1070528"/>
    <lineage>
        <taxon>unclassified sequences</taxon>
        <taxon>metagenomes</taxon>
        <taxon>organismal metagenomes</taxon>
    </lineage>
</organism>
<protein>
    <submittedName>
        <fullName evidence="1">Uncharacterized protein</fullName>
    </submittedName>
</protein>
<sequence length="89" mass="10149">MLIFILGILLLLLLLNYMPHTYKEGATTEYDESNCQSIAKQNQNSIETLEQNMKKILDLQSKIDSIKTQIDANTTQLSSLTDQVYNLPK</sequence>
<accession>A0A6C0B7Z0</accession>
<dbReference type="AlphaFoldDB" id="A0A6C0B7Z0"/>
<proteinExistence type="predicted"/>
<reference evidence="1" key="1">
    <citation type="journal article" date="2020" name="Nature">
        <title>Giant virus diversity and host interactions through global metagenomics.</title>
        <authorList>
            <person name="Schulz F."/>
            <person name="Roux S."/>
            <person name="Paez-Espino D."/>
            <person name="Jungbluth S."/>
            <person name="Walsh D.A."/>
            <person name="Denef V.J."/>
            <person name="McMahon K.D."/>
            <person name="Konstantinidis K.T."/>
            <person name="Eloe-Fadrosh E.A."/>
            <person name="Kyrpides N.C."/>
            <person name="Woyke T."/>
        </authorList>
    </citation>
    <scope>NUCLEOTIDE SEQUENCE</scope>
    <source>
        <strain evidence="1">GVMAG-M-3300010158-55</strain>
    </source>
</reference>